<dbReference type="EMBL" id="KV440971">
    <property type="protein sequence ID" value="OAD80878.1"/>
    <property type="molecule type" value="Genomic_DNA"/>
</dbReference>
<sequence length="101" mass="12120">MTQQLLLVVSLDPRQLLSIFLLCGRLRVSDAYTYDYTIGAPENHWRTFWNSSIPPNGFTIWWRLIHQKISCRQRLYDRRVKDVDSSNCIICNNPEDYWHLF</sequence>
<dbReference type="InParanoid" id="A0A167R5A3"/>
<evidence type="ECO:0000313" key="3">
    <source>
        <dbReference type="Proteomes" id="UP000077315"/>
    </source>
</evidence>
<protein>
    <recommendedName>
        <fullName evidence="1">Reverse transcriptase zinc-binding domain-containing protein</fullName>
    </recommendedName>
</protein>
<dbReference type="InterPro" id="IPR026960">
    <property type="entry name" value="RVT-Znf"/>
</dbReference>
<accession>A0A167R5A3</accession>
<name>A0A167R5A3_PHYB8</name>
<evidence type="ECO:0000259" key="1">
    <source>
        <dbReference type="Pfam" id="PF13966"/>
    </source>
</evidence>
<dbReference type="Proteomes" id="UP000077315">
    <property type="component" value="Unassembled WGS sequence"/>
</dbReference>
<dbReference type="GeneID" id="28990906"/>
<dbReference type="Pfam" id="PF13966">
    <property type="entry name" value="zf-RVT"/>
    <property type="match status" value="1"/>
</dbReference>
<evidence type="ECO:0000313" key="2">
    <source>
        <dbReference type="EMBL" id="OAD80878.1"/>
    </source>
</evidence>
<keyword evidence="3" id="KW-1185">Reference proteome</keyword>
<feature type="domain" description="Reverse transcriptase zinc-binding" evidence="1">
    <location>
        <begin position="30"/>
        <end position="101"/>
    </location>
</feature>
<proteinExistence type="predicted"/>
<dbReference type="VEuPathDB" id="FungiDB:PHYBLDRAFT_138431"/>
<dbReference type="AlphaFoldDB" id="A0A167R5A3"/>
<reference evidence="3" key="1">
    <citation type="submission" date="2015-06" db="EMBL/GenBank/DDBJ databases">
        <title>Expansion of signal transduction pathways in fungi by whole-genome duplication.</title>
        <authorList>
            <consortium name="DOE Joint Genome Institute"/>
            <person name="Corrochano L.M."/>
            <person name="Kuo A."/>
            <person name="Marcet-Houben M."/>
            <person name="Polaino S."/>
            <person name="Salamov A."/>
            <person name="Villalobos J.M."/>
            <person name="Alvarez M.I."/>
            <person name="Avalos J."/>
            <person name="Benito E.P."/>
            <person name="Benoit I."/>
            <person name="Burger G."/>
            <person name="Camino L.P."/>
            <person name="Canovas D."/>
            <person name="Cerda-Olmedo E."/>
            <person name="Cheng J.-F."/>
            <person name="Dominguez A."/>
            <person name="Elias M."/>
            <person name="Eslava A.P."/>
            <person name="Glaser F."/>
            <person name="Grimwood J."/>
            <person name="Gutierrez G."/>
            <person name="Heitman J."/>
            <person name="Henrissat B."/>
            <person name="Iturriaga E.A."/>
            <person name="Lang B.F."/>
            <person name="Lavin J.L."/>
            <person name="Lee S."/>
            <person name="Li W."/>
            <person name="Lindquist E."/>
            <person name="Lopez-Garcia S."/>
            <person name="Luque E.M."/>
            <person name="Marcos A.T."/>
            <person name="Martin J."/>
            <person name="McCluskey K."/>
            <person name="Medina H.R."/>
            <person name="Miralles-Duran A."/>
            <person name="Miyazaki A."/>
            <person name="Munoz-Torres E."/>
            <person name="Oguiza J.A."/>
            <person name="Ohm R."/>
            <person name="Olmedo M."/>
            <person name="Orejas M."/>
            <person name="Ortiz-Castellanos L."/>
            <person name="Pisabarro A.G."/>
            <person name="Rodriguez-Romero J."/>
            <person name="Ruiz-Herrera J."/>
            <person name="Ruiz-Vazquez R."/>
            <person name="Sanz C."/>
            <person name="Schackwitz W."/>
            <person name="Schmutz J."/>
            <person name="Shahriari M."/>
            <person name="Shelest E."/>
            <person name="Silva-Franco F."/>
            <person name="Soanes D."/>
            <person name="Syed K."/>
            <person name="Tagua V.G."/>
            <person name="Talbot N.J."/>
            <person name="Thon M."/>
            <person name="De vries R.P."/>
            <person name="Wiebenga A."/>
            <person name="Yadav J.S."/>
            <person name="Braun E.L."/>
            <person name="Baker S."/>
            <person name="Garre V."/>
            <person name="Horwitz B."/>
            <person name="Torres-Martinez S."/>
            <person name="Idnurm A."/>
            <person name="Herrera-Estrella A."/>
            <person name="Gabaldon T."/>
            <person name="Grigoriev I.V."/>
        </authorList>
    </citation>
    <scope>NUCLEOTIDE SEQUENCE [LARGE SCALE GENOMIC DNA]</scope>
    <source>
        <strain evidence="3">NRRL 1555(-)</strain>
    </source>
</reference>
<organism evidence="2 3">
    <name type="scientific">Phycomyces blakesleeanus (strain ATCC 8743b / DSM 1359 / FGSC 10004 / NBRC 33097 / NRRL 1555)</name>
    <dbReference type="NCBI Taxonomy" id="763407"/>
    <lineage>
        <taxon>Eukaryota</taxon>
        <taxon>Fungi</taxon>
        <taxon>Fungi incertae sedis</taxon>
        <taxon>Mucoromycota</taxon>
        <taxon>Mucoromycotina</taxon>
        <taxon>Mucoromycetes</taxon>
        <taxon>Mucorales</taxon>
        <taxon>Phycomycetaceae</taxon>
        <taxon>Phycomyces</taxon>
    </lineage>
</organism>
<dbReference type="RefSeq" id="XP_018298918.1">
    <property type="nucleotide sequence ID" value="XM_018430000.1"/>
</dbReference>
<gene>
    <name evidence="2" type="ORF">PHYBLDRAFT_138431</name>
</gene>